<dbReference type="GO" id="GO:0000287">
    <property type="term" value="F:magnesium ion binding"/>
    <property type="evidence" value="ECO:0007669"/>
    <property type="project" value="InterPro"/>
</dbReference>
<accession>A0A430QUU1</accession>
<feature type="non-terminal residue" evidence="2">
    <location>
        <position position="1"/>
    </location>
</feature>
<dbReference type="AlphaFoldDB" id="A0A430QUU1"/>
<keyword evidence="3" id="KW-1185">Reference proteome</keyword>
<dbReference type="InterPro" id="IPR015022">
    <property type="entry name" value="MAST_pre-PK_dom"/>
</dbReference>
<comment type="caution">
    <text evidence="2">The sequence shown here is derived from an EMBL/GenBank/DDBJ whole genome shotgun (WGS) entry which is preliminary data.</text>
</comment>
<gene>
    <name evidence="2" type="ORF">DC041_0009641</name>
</gene>
<dbReference type="EMBL" id="QMKO01000030">
    <property type="protein sequence ID" value="RTG91475.1"/>
    <property type="molecule type" value="Genomic_DNA"/>
</dbReference>
<organism evidence="2 3">
    <name type="scientific">Schistosoma bovis</name>
    <name type="common">Blood fluke</name>
    <dbReference type="NCBI Taxonomy" id="6184"/>
    <lineage>
        <taxon>Eukaryota</taxon>
        <taxon>Metazoa</taxon>
        <taxon>Spiralia</taxon>
        <taxon>Lophotrochozoa</taxon>
        <taxon>Platyhelminthes</taxon>
        <taxon>Trematoda</taxon>
        <taxon>Digenea</taxon>
        <taxon>Strigeidida</taxon>
        <taxon>Schistosomatoidea</taxon>
        <taxon>Schistosomatidae</taxon>
        <taxon>Schistosoma</taxon>
    </lineage>
</organism>
<dbReference type="Pfam" id="PF08926">
    <property type="entry name" value="DUF1908"/>
    <property type="match status" value="1"/>
</dbReference>
<dbReference type="GO" id="GO:0004674">
    <property type="term" value="F:protein serine/threonine kinase activity"/>
    <property type="evidence" value="ECO:0007669"/>
    <property type="project" value="InterPro"/>
</dbReference>
<dbReference type="Proteomes" id="UP000290809">
    <property type="component" value="Unassembled WGS sequence"/>
</dbReference>
<reference evidence="2 3" key="1">
    <citation type="journal article" date="2019" name="PLoS Pathog.">
        <title>Genome sequence of the bovine parasite Schistosoma bovis Tanzania.</title>
        <authorList>
            <person name="Oey H."/>
            <person name="Zakrzewski M."/>
            <person name="Gobert G."/>
            <person name="Gravermann K."/>
            <person name="Stoye J."/>
            <person name="Jones M."/>
            <person name="Mcmanus D."/>
            <person name="Krause L."/>
        </authorList>
    </citation>
    <scope>NUCLEOTIDE SEQUENCE [LARGE SCALE GENOMIC DNA]</scope>
    <source>
        <strain evidence="2 3">TAN1997</strain>
    </source>
</reference>
<evidence type="ECO:0000313" key="2">
    <source>
        <dbReference type="EMBL" id="RTG91475.1"/>
    </source>
</evidence>
<protein>
    <recommendedName>
        <fullName evidence="1">Microtubule-associated serine/threonine-protein kinase pre-PK domain-containing protein</fullName>
    </recommendedName>
</protein>
<sequence length="84" mass="9760">LIFTQISDTIPLQESCDASLFTEKRSFIPRLHLERKHTLDCRRWSLASLPSSGYGTNTSESGSHLSVRYFVLYIQFLIIFNLRH</sequence>
<proteinExistence type="predicted"/>
<dbReference type="GO" id="GO:0005524">
    <property type="term" value="F:ATP binding"/>
    <property type="evidence" value="ECO:0007669"/>
    <property type="project" value="InterPro"/>
</dbReference>
<name>A0A430QUU1_SCHBO</name>
<evidence type="ECO:0000259" key="1">
    <source>
        <dbReference type="Pfam" id="PF08926"/>
    </source>
</evidence>
<dbReference type="STRING" id="6184.A0A430QUU1"/>
<feature type="domain" description="Microtubule-associated serine/threonine-protein kinase pre-PK" evidence="1">
    <location>
        <begin position="24"/>
        <end position="62"/>
    </location>
</feature>
<evidence type="ECO:0000313" key="3">
    <source>
        <dbReference type="Proteomes" id="UP000290809"/>
    </source>
</evidence>